<dbReference type="InterPro" id="IPR034660">
    <property type="entry name" value="DinB/YfiT-like"/>
</dbReference>
<keyword evidence="2" id="KW-0804">Transcription</keyword>
<protein>
    <recommendedName>
        <fullName evidence="5">Maleylpyruvate isomerase family mycothiol-dependent enzyme</fullName>
    </recommendedName>
</protein>
<dbReference type="EMBL" id="VMNW02000028">
    <property type="protein sequence ID" value="KAA9159605.1"/>
    <property type="molecule type" value="Genomic_DNA"/>
</dbReference>
<dbReference type="AlphaFoldDB" id="A0A5N0UZV8"/>
<dbReference type="Gene3D" id="1.10.10.1320">
    <property type="entry name" value="Anti-sigma factor, zinc-finger domain"/>
    <property type="match status" value="1"/>
</dbReference>
<evidence type="ECO:0000256" key="2">
    <source>
        <dbReference type="ARBA" id="ARBA00023163"/>
    </source>
</evidence>
<dbReference type="SUPFAM" id="SSF109854">
    <property type="entry name" value="DinB/YfiT-like putative metalloenzymes"/>
    <property type="match status" value="1"/>
</dbReference>
<evidence type="ECO:0000313" key="3">
    <source>
        <dbReference type="EMBL" id="KAA9159605.1"/>
    </source>
</evidence>
<comment type="caution">
    <text evidence="3">The sequence shown here is derived from an EMBL/GenBank/DDBJ whole genome shotgun (WGS) entry which is preliminary data.</text>
</comment>
<name>A0A5N0UZV8_9PSEU</name>
<reference evidence="3" key="1">
    <citation type="submission" date="2019-09" db="EMBL/GenBank/DDBJ databases">
        <authorList>
            <person name="Teo W.F.A."/>
            <person name="Duangmal K."/>
        </authorList>
    </citation>
    <scope>NUCLEOTIDE SEQUENCE [LARGE SCALE GENOMIC DNA]</scope>
    <source>
        <strain evidence="3">K81G1</strain>
    </source>
</reference>
<dbReference type="RefSeq" id="WP_144756986.1">
    <property type="nucleotide sequence ID" value="NZ_VMNW02000028.1"/>
</dbReference>
<proteinExistence type="predicted"/>
<organism evidence="3 4">
    <name type="scientific">Amycolatopsis acidicola</name>
    <dbReference type="NCBI Taxonomy" id="2596893"/>
    <lineage>
        <taxon>Bacteria</taxon>
        <taxon>Bacillati</taxon>
        <taxon>Actinomycetota</taxon>
        <taxon>Actinomycetes</taxon>
        <taxon>Pseudonocardiales</taxon>
        <taxon>Pseudonocardiaceae</taxon>
        <taxon>Amycolatopsis</taxon>
    </lineage>
</organism>
<gene>
    <name evidence="3" type="ORF">FPZ12_019745</name>
</gene>
<dbReference type="Proteomes" id="UP000319769">
    <property type="component" value="Unassembled WGS sequence"/>
</dbReference>
<keyword evidence="4" id="KW-1185">Reference proteome</keyword>
<dbReference type="OrthoDB" id="4321761at2"/>
<evidence type="ECO:0008006" key="5">
    <source>
        <dbReference type="Google" id="ProtNLM"/>
    </source>
</evidence>
<sequence length="320" mass="32543">MAGAGHVAGELGAWAVDAVPAAEAASIAAHLRECPVCAAEAGRLKGVASLLGVVESVPPTPSLGDAVLAAALTARPPVAVPLLAPARAYAVQAAEMDSLLDTLTGAQWSRPAAKYGSVRTLVEHLAENDAPVATALGAPTVPAPGRAGWRAGATTLLRALASADQTVLERPARLAGPVPATAPMRDALVQRAFETWTHADDIRVALHLPVRVPPPEQIRSVVGLGVRLLPTVLYAAGTHRPGRAARLALSGPGNGEWLVTPALEPLGGTAVVAATIRAEAVDVCRLMAGRIDPARLPRSVDGDRGLAEDLLAAAATLGCD</sequence>
<evidence type="ECO:0000256" key="1">
    <source>
        <dbReference type="ARBA" id="ARBA00023015"/>
    </source>
</evidence>
<evidence type="ECO:0000313" key="4">
    <source>
        <dbReference type="Proteomes" id="UP000319769"/>
    </source>
</evidence>
<dbReference type="InterPro" id="IPR041916">
    <property type="entry name" value="Anti_sigma_zinc_sf"/>
</dbReference>
<accession>A0A5N0UZV8</accession>
<keyword evidence="1" id="KW-0805">Transcription regulation</keyword>